<dbReference type="OMA" id="AQNNEDY"/>
<organism evidence="7 8">
    <name type="scientific">Nicotiana attenuata</name>
    <name type="common">Coyote tobacco</name>
    <dbReference type="NCBI Taxonomy" id="49451"/>
    <lineage>
        <taxon>Eukaryota</taxon>
        <taxon>Viridiplantae</taxon>
        <taxon>Streptophyta</taxon>
        <taxon>Embryophyta</taxon>
        <taxon>Tracheophyta</taxon>
        <taxon>Spermatophyta</taxon>
        <taxon>Magnoliopsida</taxon>
        <taxon>eudicotyledons</taxon>
        <taxon>Gunneridae</taxon>
        <taxon>Pentapetalae</taxon>
        <taxon>asterids</taxon>
        <taxon>lamiids</taxon>
        <taxon>Solanales</taxon>
        <taxon>Solanaceae</taxon>
        <taxon>Nicotianoideae</taxon>
        <taxon>Nicotianeae</taxon>
        <taxon>Nicotiana</taxon>
    </lineage>
</organism>
<evidence type="ECO:0000256" key="5">
    <source>
        <dbReference type="ARBA" id="ARBA00023326"/>
    </source>
</evidence>
<feature type="domain" description="GH10" evidence="6">
    <location>
        <begin position="221"/>
        <end position="516"/>
    </location>
</feature>
<dbReference type="Gramene" id="OIT26222">
    <property type="protein sequence ID" value="OIT26222"/>
    <property type="gene ID" value="A4A49_31856"/>
</dbReference>
<keyword evidence="8" id="KW-1185">Reference proteome</keyword>
<keyword evidence="3" id="KW-0378">Hydrolase</keyword>
<dbReference type="STRING" id="49451.A0A1J6KA28"/>
<dbReference type="Gene3D" id="3.20.20.80">
    <property type="entry name" value="Glycosidases"/>
    <property type="match status" value="1"/>
</dbReference>
<name>A0A1J6KA28_NICAT</name>
<dbReference type="Pfam" id="PF02018">
    <property type="entry name" value="CBM_4_9"/>
    <property type="match status" value="1"/>
</dbReference>
<sequence>MKTFKRNDNVLCHVVLLSCYFLFAGFQVYAIGYDYYFTSKCLERPLNPQYSGGIAINPELNDGLNGWTKFGCAKIETRTSKEGNVFIVASHRTQPSDSFSQRFYVEKDKMYTISAWIQVSQGNADVVAKVRTPYGDFPTGWTIATSGCWSMLKGGFNGNFSGPSELYFESKEISLVELWADSISIKPFTMLEWKSHQNQSIEKTRKSKVKLQAIDSQGQPLANATILIKQINSAFSIGNAISPHILTNVGYQEWYNSRFKLTVFENEMKWWFTEPIQGKVDYHLADDMLQYVKNYSMLVRGHNIVWENKDQLPSWAKTLSPPLLSAAVERRFYSLVPRYQGQMMHWDVDNENIHFSYLESQLGENASAYFYKKAHDMDSSAILFLNEYSTIENPDDMVANPVNYLAKIQEIRSMGYDGPLGIGLQGHFDTPNIPYIRSALDILATADLPIWITELDVSSRPLQAEYLNDIMWELHAHPAVSGIMIWSPWQPQGCYKMCLTDNDFNNLPTGDVVDNFIRHLSHQGLIGTTNDNGYFETSLYHGDYEVIIKHPAARDQSFAQSFNVAKSQQKSSTLLKLCA</sequence>
<dbReference type="InterPro" id="IPR044846">
    <property type="entry name" value="GH10"/>
</dbReference>
<accession>A0A1J6KA28</accession>
<dbReference type="SUPFAM" id="SSF51445">
    <property type="entry name" value="(Trans)glycosidases"/>
    <property type="match status" value="1"/>
</dbReference>
<dbReference type="Pfam" id="PF00331">
    <property type="entry name" value="Glyco_hydro_10"/>
    <property type="match status" value="1"/>
</dbReference>
<comment type="similarity">
    <text evidence="1">Belongs to the glycosyl hydrolase 10 (cellulase F) family.</text>
</comment>
<dbReference type="Proteomes" id="UP000187609">
    <property type="component" value="Unassembled WGS sequence"/>
</dbReference>
<evidence type="ECO:0000256" key="3">
    <source>
        <dbReference type="ARBA" id="ARBA00022801"/>
    </source>
</evidence>
<reference evidence="7" key="1">
    <citation type="submission" date="2016-11" db="EMBL/GenBank/DDBJ databases">
        <title>The genome of Nicotiana attenuata.</title>
        <authorList>
            <person name="Xu S."/>
            <person name="Brockmoeller T."/>
            <person name="Gaquerel E."/>
            <person name="Navarro A."/>
            <person name="Kuhl H."/>
            <person name="Gase K."/>
            <person name="Ling Z."/>
            <person name="Zhou W."/>
            <person name="Kreitzer C."/>
            <person name="Stanke M."/>
            <person name="Tang H."/>
            <person name="Lyons E."/>
            <person name="Pandey P."/>
            <person name="Pandey S.P."/>
            <person name="Timmermann B."/>
            <person name="Baldwin I.T."/>
        </authorList>
    </citation>
    <scope>NUCLEOTIDE SEQUENCE [LARGE SCALE GENOMIC DNA]</scope>
    <source>
        <strain evidence="7">UT</strain>
    </source>
</reference>
<dbReference type="InterPro" id="IPR017853">
    <property type="entry name" value="GH"/>
</dbReference>
<dbReference type="InterPro" id="IPR008979">
    <property type="entry name" value="Galactose-bd-like_sf"/>
</dbReference>
<dbReference type="Gene3D" id="2.60.120.260">
    <property type="entry name" value="Galactose-binding domain-like"/>
    <property type="match status" value="1"/>
</dbReference>
<evidence type="ECO:0000256" key="1">
    <source>
        <dbReference type="ARBA" id="ARBA00007495"/>
    </source>
</evidence>
<evidence type="ECO:0000313" key="7">
    <source>
        <dbReference type="EMBL" id="OIT26222.1"/>
    </source>
</evidence>
<evidence type="ECO:0000259" key="6">
    <source>
        <dbReference type="PROSITE" id="PS51760"/>
    </source>
</evidence>
<keyword evidence="2" id="KW-0677">Repeat</keyword>
<evidence type="ECO:0000256" key="2">
    <source>
        <dbReference type="ARBA" id="ARBA00022737"/>
    </source>
</evidence>
<dbReference type="InterPro" id="IPR001000">
    <property type="entry name" value="GH10_dom"/>
</dbReference>
<dbReference type="EMBL" id="MJEQ01002920">
    <property type="protein sequence ID" value="OIT26222.1"/>
    <property type="molecule type" value="Genomic_DNA"/>
</dbReference>
<evidence type="ECO:0000313" key="8">
    <source>
        <dbReference type="Proteomes" id="UP000187609"/>
    </source>
</evidence>
<dbReference type="GO" id="GO:0000272">
    <property type="term" value="P:polysaccharide catabolic process"/>
    <property type="evidence" value="ECO:0007669"/>
    <property type="project" value="UniProtKB-KW"/>
</dbReference>
<dbReference type="SMR" id="A0A1J6KA28"/>
<dbReference type="AlphaFoldDB" id="A0A1J6KA28"/>
<dbReference type="SUPFAM" id="SSF49785">
    <property type="entry name" value="Galactose-binding domain-like"/>
    <property type="match status" value="1"/>
</dbReference>
<gene>
    <name evidence="7" type="ORF">A4A49_31856</name>
</gene>
<evidence type="ECO:0000256" key="4">
    <source>
        <dbReference type="ARBA" id="ARBA00023277"/>
    </source>
</evidence>
<dbReference type="SMART" id="SM00633">
    <property type="entry name" value="Glyco_10"/>
    <property type="match status" value="1"/>
</dbReference>
<dbReference type="InterPro" id="IPR003305">
    <property type="entry name" value="CenC_carb-bd"/>
</dbReference>
<dbReference type="KEGG" id="nau:109215583"/>
<keyword evidence="4" id="KW-0119">Carbohydrate metabolism</keyword>
<dbReference type="PANTHER" id="PTHR31490:SF50">
    <property type="entry name" value="ENDO-1,4-BETA-XYLANASE C-RELATED"/>
    <property type="match status" value="1"/>
</dbReference>
<comment type="caution">
    <text evidence="7">The sequence shown here is derived from an EMBL/GenBank/DDBJ whole genome shotgun (WGS) entry which is preliminary data.</text>
</comment>
<dbReference type="OrthoDB" id="3055998at2759"/>
<dbReference type="PROSITE" id="PS51257">
    <property type="entry name" value="PROKAR_LIPOPROTEIN"/>
    <property type="match status" value="1"/>
</dbReference>
<dbReference type="PROSITE" id="PS51760">
    <property type="entry name" value="GH10_2"/>
    <property type="match status" value="1"/>
</dbReference>
<dbReference type="PANTHER" id="PTHR31490">
    <property type="entry name" value="GLYCOSYL HYDROLASE"/>
    <property type="match status" value="1"/>
</dbReference>
<proteinExistence type="inferred from homology"/>
<keyword evidence="5" id="KW-0624">Polysaccharide degradation</keyword>
<protein>
    <recommendedName>
        <fullName evidence="6">GH10 domain-containing protein</fullName>
    </recommendedName>
</protein>
<dbReference type="GO" id="GO:0031176">
    <property type="term" value="F:endo-1,4-beta-xylanase activity"/>
    <property type="evidence" value="ECO:0007669"/>
    <property type="project" value="UniProtKB-ARBA"/>
</dbReference>